<comment type="caution">
    <text evidence="3">The sequence shown here is derived from an EMBL/GenBank/DDBJ whole genome shotgun (WGS) entry which is preliminary data.</text>
</comment>
<protein>
    <recommendedName>
        <fullName evidence="5">PSI domain-containing protein</fullName>
    </recommendedName>
</protein>
<gene>
    <name evidence="3" type="ORF">QTG54_015607</name>
</gene>
<organism evidence="3 4">
    <name type="scientific">Skeletonema marinoi</name>
    <dbReference type="NCBI Taxonomy" id="267567"/>
    <lineage>
        <taxon>Eukaryota</taxon>
        <taxon>Sar</taxon>
        <taxon>Stramenopiles</taxon>
        <taxon>Ochrophyta</taxon>
        <taxon>Bacillariophyta</taxon>
        <taxon>Coscinodiscophyceae</taxon>
        <taxon>Thalassiosirophycidae</taxon>
        <taxon>Thalassiosirales</taxon>
        <taxon>Skeletonemataceae</taxon>
        <taxon>Skeletonema</taxon>
        <taxon>Skeletonema marinoi-dohrnii complex</taxon>
    </lineage>
</organism>
<feature type="signal peptide" evidence="2">
    <location>
        <begin position="1"/>
        <end position="21"/>
    </location>
</feature>
<sequence length="418" mass="47773">MKVVFASLSAVLLSSLPGALAADSNNLRGAALITDFEDQAADLIDFKSTNGVPSKVQKALKNAKKNGVDKKEVKTLQKKIIEKWEKNTKKSCSMYLTEPTCDGAKNCEWSNDTCVSSKFFEDEEEEFFFDSSEDLFDSEDYDFDEDSEDYDFRSTKGVPSKVQKELKKAKKNGVDKKEVKSLQKKILNKWNKNTKKRCSMYLSEPTCDGAKNCEWSNDTCVSSKFFEDEEEEFFFDSSEDLFDSEDYDFDEDSEDYDFMTKSLSKKVDKAVDKKLEKKGLTRDDLDKKELKKVVKKVENKIQKKIDQADAKETAKKLVKNQNTCRLILSKTVCEETKNCGWKSTRSPGTKCRYNGSSFFDSFEDLFDSEDYDFDEESGMLLTSTTMKTLVIWTSTTKVKTLRTPTGMETLRTTNGRCK</sequence>
<evidence type="ECO:0008006" key="5">
    <source>
        <dbReference type="Google" id="ProtNLM"/>
    </source>
</evidence>
<feature type="chain" id="PRO_5041964859" description="PSI domain-containing protein" evidence="2">
    <location>
        <begin position="22"/>
        <end position="418"/>
    </location>
</feature>
<evidence type="ECO:0000313" key="3">
    <source>
        <dbReference type="EMBL" id="KAK1733752.1"/>
    </source>
</evidence>
<reference evidence="3" key="1">
    <citation type="submission" date="2023-06" db="EMBL/GenBank/DDBJ databases">
        <title>Survivors Of The Sea: Transcriptome response of Skeletonema marinoi to long-term dormancy.</title>
        <authorList>
            <person name="Pinder M.I.M."/>
            <person name="Kourtchenko O."/>
            <person name="Robertson E.K."/>
            <person name="Larsson T."/>
            <person name="Maumus F."/>
            <person name="Osuna-Cruz C.M."/>
            <person name="Vancaester E."/>
            <person name="Stenow R."/>
            <person name="Vandepoele K."/>
            <person name="Ploug H."/>
            <person name="Bruchert V."/>
            <person name="Godhe A."/>
            <person name="Topel M."/>
        </authorList>
    </citation>
    <scope>NUCLEOTIDE SEQUENCE</scope>
    <source>
        <strain evidence="3">R05AC</strain>
    </source>
</reference>
<evidence type="ECO:0000256" key="2">
    <source>
        <dbReference type="SAM" id="SignalP"/>
    </source>
</evidence>
<keyword evidence="2" id="KW-0732">Signal</keyword>
<evidence type="ECO:0000313" key="4">
    <source>
        <dbReference type="Proteomes" id="UP001224775"/>
    </source>
</evidence>
<dbReference type="Proteomes" id="UP001224775">
    <property type="component" value="Unassembled WGS sequence"/>
</dbReference>
<keyword evidence="1" id="KW-0175">Coiled coil</keyword>
<keyword evidence="4" id="KW-1185">Reference proteome</keyword>
<proteinExistence type="predicted"/>
<feature type="coiled-coil region" evidence="1">
    <location>
        <begin position="287"/>
        <end position="314"/>
    </location>
</feature>
<name>A0AAD9D4S6_9STRA</name>
<dbReference type="EMBL" id="JATAAI010000045">
    <property type="protein sequence ID" value="KAK1733752.1"/>
    <property type="molecule type" value="Genomic_DNA"/>
</dbReference>
<evidence type="ECO:0000256" key="1">
    <source>
        <dbReference type="SAM" id="Coils"/>
    </source>
</evidence>
<accession>A0AAD9D4S6</accession>
<dbReference type="AlphaFoldDB" id="A0AAD9D4S6"/>